<dbReference type="PANTHER" id="PTHR45749:SF21">
    <property type="entry name" value="DUF4371 DOMAIN-CONTAINING PROTEIN"/>
    <property type="match status" value="1"/>
</dbReference>
<gene>
    <name evidence="2" type="ORF">PYM288_LOCUS42599</name>
</gene>
<accession>A0A815YK46</accession>
<dbReference type="AlphaFoldDB" id="A0A815YK46"/>
<proteinExistence type="predicted"/>
<reference evidence="2" key="1">
    <citation type="submission" date="2021-02" db="EMBL/GenBank/DDBJ databases">
        <authorList>
            <person name="Nowell W R."/>
        </authorList>
    </citation>
    <scope>NUCLEOTIDE SEQUENCE</scope>
</reference>
<name>A0A815YK46_9BILA</name>
<dbReference type="InterPro" id="IPR012337">
    <property type="entry name" value="RNaseH-like_sf"/>
</dbReference>
<dbReference type="GO" id="GO:0046983">
    <property type="term" value="F:protein dimerization activity"/>
    <property type="evidence" value="ECO:0007669"/>
    <property type="project" value="InterPro"/>
</dbReference>
<protein>
    <recommendedName>
        <fullName evidence="1">HAT C-terminal dimerisation domain-containing protein</fullName>
    </recommendedName>
</protein>
<dbReference type="SUPFAM" id="SSF53098">
    <property type="entry name" value="Ribonuclease H-like"/>
    <property type="match status" value="1"/>
</dbReference>
<organism evidence="2 3">
    <name type="scientific">Rotaria sordida</name>
    <dbReference type="NCBI Taxonomy" id="392033"/>
    <lineage>
        <taxon>Eukaryota</taxon>
        <taxon>Metazoa</taxon>
        <taxon>Spiralia</taxon>
        <taxon>Gnathifera</taxon>
        <taxon>Rotifera</taxon>
        <taxon>Eurotatoria</taxon>
        <taxon>Bdelloidea</taxon>
        <taxon>Philodinida</taxon>
        <taxon>Philodinidae</taxon>
        <taxon>Rotaria</taxon>
    </lineage>
</organism>
<dbReference type="Proteomes" id="UP000663854">
    <property type="component" value="Unassembled WGS sequence"/>
</dbReference>
<evidence type="ECO:0000313" key="2">
    <source>
        <dbReference type="EMBL" id="CAF1571300.1"/>
    </source>
</evidence>
<evidence type="ECO:0000259" key="1">
    <source>
        <dbReference type="Pfam" id="PF05699"/>
    </source>
</evidence>
<dbReference type="EMBL" id="CAJNOH010016512">
    <property type="protein sequence ID" value="CAF1571300.1"/>
    <property type="molecule type" value="Genomic_DNA"/>
</dbReference>
<dbReference type="Pfam" id="PF05699">
    <property type="entry name" value="Dimer_Tnp_hAT"/>
    <property type="match status" value="1"/>
</dbReference>
<feature type="domain" description="HAT C-terminal dimerisation" evidence="1">
    <location>
        <begin position="8"/>
        <end position="67"/>
    </location>
</feature>
<evidence type="ECO:0000313" key="3">
    <source>
        <dbReference type="Proteomes" id="UP000663854"/>
    </source>
</evidence>
<dbReference type="InterPro" id="IPR008906">
    <property type="entry name" value="HATC_C_dom"/>
</dbReference>
<comment type="caution">
    <text evidence="2">The sequence shown here is derived from an EMBL/GenBank/DDBJ whole genome shotgun (WGS) entry which is preliminary data.</text>
</comment>
<dbReference type="PANTHER" id="PTHR45749">
    <property type="match status" value="1"/>
</dbReference>
<sequence length="92" mass="10952">MTLFSKNNYKSLYPRLYRVYTFILSLPVTVASNERMFSRLKLIKNYLRSKMFDDRLMNLILCSSEKDILDSLNLDDLVTVWGTKTRRHLPTQ</sequence>